<dbReference type="GO" id="GO:0003824">
    <property type="term" value="F:catalytic activity"/>
    <property type="evidence" value="ECO:0007669"/>
    <property type="project" value="InterPro"/>
</dbReference>
<dbReference type="SUPFAM" id="SSF75304">
    <property type="entry name" value="Amidase signature (AS) enzymes"/>
    <property type="match status" value="1"/>
</dbReference>
<feature type="domain" description="Amidase" evidence="1">
    <location>
        <begin position="47"/>
        <end position="212"/>
    </location>
</feature>
<dbReference type="Gene3D" id="3.90.1300.10">
    <property type="entry name" value="Amidase signature (AS) domain"/>
    <property type="match status" value="1"/>
</dbReference>
<dbReference type="eggNOG" id="COG0154">
    <property type="taxonomic scope" value="Bacteria"/>
</dbReference>
<dbReference type="InterPro" id="IPR036928">
    <property type="entry name" value="AS_sf"/>
</dbReference>
<protein>
    <submittedName>
        <fullName evidence="2">Amidase</fullName>
    </submittedName>
</protein>
<dbReference type="HOGENOM" id="CLU_009600_0_0_0"/>
<gene>
    <name evidence="2" type="ordered locus">Acid_5333</name>
</gene>
<name>Q01VN3_SOLUE</name>
<proteinExistence type="predicted"/>
<dbReference type="PANTHER" id="PTHR11895:SF151">
    <property type="entry name" value="GLUTAMYL-TRNA(GLN) AMIDOTRANSFERASE SUBUNIT A"/>
    <property type="match status" value="1"/>
</dbReference>
<dbReference type="InterPro" id="IPR023631">
    <property type="entry name" value="Amidase_dom"/>
</dbReference>
<accession>Q01VN3</accession>
<organism evidence="2">
    <name type="scientific">Solibacter usitatus (strain Ellin6076)</name>
    <dbReference type="NCBI Taxonomy" id="234267"/>
    <lineage>
        <taxon>Bacteria</taxon>
        <taxon>Pseudomonadati</taxon>
        <taxon>Acidobacteriota</taxon>
        <taxon>Terriglobia</taxon>
        <taxon>Bryobacterales</taxon>
        <taxon>Solibacteraceae</taxon>
        <taxon>Candidatus Solibacter</taxon>
    </lineage>
</organism>
<dbReference type="InParanoid" id="Q01VN3"/>
<evidence type="ECO:0000313" key="2">
    <source>
        <dbReference type="EMBL" id="ABJ86282.1"/>
    </source>
</evidence>
<dbReference type="AlphaFoldDB" id="Q01VN3"/>
<sequence length="396" mass="41401">MLLQFLRWLESGEKTPQDLLALCLSRVAELDGDVRAWVVVGAQPALAEGALAGIPFGVKDIFETSGLPTEFGSPLYRGRRGECDAQIVAHLRLAGAVLLGKTETTPFASFDAAPTRNPRLPGHTPGGSSAGSAAAVAAGMVPFAVGSQTLGSVLRPAAFCGVCGFKPSFGLVSFEGAMPFAPSLDTVGFFTQTAADMKELCSRAFGGRFAADLHRAAAMRVSGRECTERAIEGLRAAGVTIDEIDPPEGWEQLHAAARVINQYEGARTQRARYDEFGEQLGAKLAALIRDGLAIREEEYDAAQAHVEQMRGEISALYWEYPVLLTPAATGPAPEGFAATGDPSPNAPWTAMGVPAITVPLPVAGAPLGLQMTAAWGRDDALVAVAAQLESLLGGIG</sequence>
<evidence type="ECO:0000259" key="1">
    <source>
        <dbReference type="Pfam" id="PF01425"/>
    </source>
</evidence>
<dbReference type="Pfam" id="PF01425">
    <property type="entry name" value="Amidase"/>
    <property type="match status" value="1"/>
</dbReference>
<dbReference type="PANTHER" id="PTHR11895">
    <property type="entry name" value="TRANSAMIDASE"/>
    <property type="match status" value="1"/>
</dbReference>
<dbReference type="InterPro" id="IPR000120">
    <property type="entry name" value="Amidase"/>
</dbReference>
<reference evidence="2" key="1">
    <citation type="submission" date="2006-10" db="EMBL/GenBank/DDBJ databases">
        <title>Complete sequence of Solibacter usitatus Ellin6076.</title>
        <authorList>
            <consortium name="US DOE Joint Genome Institute"/>
            <person name="Copeland A."/>
            <person name="Lucas S."/>
            <person name="Lapidus A."/>
            <person name="Barry K."/>
            <person name="Detter J.C."/>
            <person name="Glavina del Rio T."/>
            <person name="Hammon N."/>
            <person name="Israni S."/>
            <person name="Dalin E."/>
            <person name="Tice H."/>
            <person name="Pitluck S."/>
            <person name="Thompson L.S."/>
            <person name="Brettin T."/>
            <person name="Bruce D."/>
            <person name="Han C."/>
            <person name="Tapia R."/>
            <person name="Gilna P."/>
            <person name="Schmutz J."/>
            <person name="Larimer F."/>
            <person name="Land M."/>
            <person name="Hauser L."/>
            <person name="Kyrpides N."/>
            <person name="Mikhailova N."/>
            <person name="Janssen P.H."/>
            <person name="Kuske C.R."/>
            <person name="Richardson P."/>
        </authorList>
    </citation>
    <scope>NUCLEOTIDE SEQUENCE</scope>
    <source>
        <strain evidence="2">Ellin6076</strain>
    </source>
</reference>
<dbReference type="EMBL" id="CP000473">
    <property type="protein sequence ID" value="ABJ86282.1"/>
    <property type="molecule type" value="Genomic_DNA"/>
</dbReference>
<dbReference type="KEGG" id="sus:Acid_5333"/>
<dbReference type="STRING" id="234267.Acid_5333"/>